<name>A0ABD4B848_PSESH</name>
<keyword evidence="1" id="KW-0472">Membrane</keyword>
<accession>A0ABD4B848</accession>
<dbReference type="AlphaFoldDB" id="A0ABD4B848"/>
<dbReference type="EMBL" id="LJQZ01000280">
    <property type="protein sequence ID" value="KPY10064.1"/>
    <property type="molecule type" value="Genomic_DNA"/>
</dbReference>
<sequence length="188" mass="21049">MFREGLKKPFLQKSKPVNTGAPARFLSKKMGFFRGYLAFIVSLLVTYPIICLVLAITIYSFVPDNNHGIKTIPLAVYGWIEGQKHKDSADGYLSFKKCLDAPDFQGTSPKEIKDCQSWGSDQVSVDDAANMVVNVVFLFYVALVGCGAFLMFAVKVSTDGLKSMLLPTYNLFKELFVTLYGLIRNKRY</sequence>
<protein>
    <submittedName>
        <fullName evidence="2">Uncharacterized protein</fullName>
    </submittedName>
</protein>
<evidence type="ECO:0000313" key="2">
    <source>
        <dbReference type="EMBL" id="KPY10064.1"/>
    </source>
</evidence>
<feature type="transmembrane region" description="Helical" evidence="1">
    <location>
        <begin position="131"/>
        <end position="154"/>
    </location>
</feature>
<keyword evidence="1" id="KW-0812">Transmembrane</keyword>
<comment type="caution">
    <text evidence="2">The sequence shown here is derived from an EMBL/GenBank/DDBJ whole genome shotgun (WGS) entry which is preliminary data.</text>
</comment>
<organism evidence="2 3">
    <name type="scientific">Pseudomonas savastanoi pv. phaseolicola</name>
    <name type="common">Pseudomonas syringae pv. phaseolicola</name>
    <dbReference type="NCBI Taxonomy" id="319"/>
    <lineage>
        <taxon>Bacteria</taxon>
        <taxon>Pseudomonadati</taxon>
        <taxon>Pseudomonadota</taxon>
        <taxon>Gammaproteobacteria</taxon>
        <taxon>Pseudomonadales</taxon>
        <taxon>Pseudomonadaceae</taxon>
        <taxon>Pseudomonas</taxon>
    </lineage>
</organism>
<feature type="transmembrane region" description="Helical" evidence="1">
    <location>
        <begin position="36"/>
        <end position="62"/>
    </location>
</feature>
<evidence type="ECO:0000313" key="3">
    <source>
        <dbReference type="Proteomes" id="UP000050396"/>
    </source>
</evidence>
<dbReference type="Proteomes" id="UP000050396">
    <property type="component" value="Unassembled WGS sequence"/>
</dbReference>
<reference evidence="2 3" key="1">
    <citation type="submission" date="2015-09" db="EMBL/GenBank/DDBJ databases">
        <title>Genome announcement of multiple Pseudomonas syringae strains.</title>
        <authorList>
            <person name="Thakur S."/>
            <person name="Wang P.W."/>
            <person name="Gong Y."/>
            <person name="Weir B.S."/>
            <person name="Guttman D.S."/>
        </authorList>
    </citation>
    <scope>NUCLEOTIDE SEQUENCE [LARGE SCALE GENOMIC DNA]</scope>
    <source>
        <strain evidence="2 3">ICMP2740</strain>
    </source>
</reference>
<evidence type="ECO:0000256" key="1">
    <source>
        <dbReference type="SAM" id="Phobius"/>
    </source>
</evidence>
<gene>
    <name evidence="2" type="ORF">ALO55_101106</name>
</gene>
<proteinExistence type="predicted"/>
<keyword evidence="1" id="KW-1133">Transmembrane helix</keyword>